<keyword evidence="2" id="KW-1185">Reference proteome</keyword>
<proteinExistence type="predicted"/>
<evidence type="ECO:0000313" key="1">
    <source>
        <dbReference type="EMBL" id="MBB5985931.1"/>
    </source>
</evidence>
<organism evidence="1 2">
    <name type="scientific">Sphingobium lignivorans</name>
    <dbReference type="NCBI Taxonomy" id="2735886"/>
    <lineage>
        <taxon>Bacteria</taxon>
        <taxon>Pseudomonadati</taxon>
        <taxon>Pseudomonadota</taxon>
        <taxon>Alphaproteobacteria</taxon>
        <taxon>Sphingomonadales</taxon>
        <taxon>Sphingomonadaceae</taxon>
        <taxon>Sphingobium</taxon>
    </lineage>
</organism>
<dbReference type="Proteomes" id="UP001138540">
    <property type="component" value="Unassembled WGS sequence"/>
</dbReference>
<sequence length="181" mass="19420">MSDPFKLRVLKALTAALKTITPANGYDHDLSDGTHGDGAALERVFRGREWFGDSDPIPMLCVLEATSGEDELLAMSQTAASQYDWPILIQGFVKDDPAHPTDPAYKLLADVRLCLARESTRTLEGSRGIKDPLGLGSGANRIEKMAIGAGTVRPAGDVSAKAYFWLIVTLTVIDQAGSPYA</sequence>
<reference evidence="1 2" key="1">
    <citation type="submission" date="2020-08" db="EMBL/GenBank/DDBJ databases">
        <title>Exploring microbial biodiversity for novel pathways involved in the catabolism of aromatic compounds derived from lignin.</title>
        <authorList>
            <person name="Elkins J."/>
        </authorList>
    </citation>
    <scope>NUCLEOTIDE SEQUENCE [LARGE SCALE GENOMIC DNA]</scope>
    <source>
        <strain evidence="1 2">B1D3A</strain>
    </source>
</reference>
<gene>
    <name evidence="1" type="ORF">HNP60_001905</name>
</gene>
<comment type="caution">
    <text evidence="1">The sequence shown here is derived from an EMBL/GenBank/DDBJ whole genome shotgun (WGS) entry which is preliminary data.</text>
</comment>
<dbReference type="RefSeq" id="WP_184152868.1">
    <property type="nucleotide sequence ID" value="NZ_JACHKA010000001.1"/>
</dbReference>
<dbReference type="EMBL" id="JACHKA010000001">
    <property type="protein sequence ID" value="MBB5985931.1"/>
    <property type="molecule type" value="Genomic_DNA"/>
</dbReference>
<evidence type="ECO:0000313" key="2">
    <source>
        <dbReference type="Proteomes" id="UP001138540"/>
    </source>
</evidence>
<protein>
    <submittedName>
        <fullName evidence="1">Uncharacterized protein</fullName>
    </submittedName>
</protein>
<name>A0ABR6NF88_9SPHN</name>
<accession>A0ABR6NF88</accession>